<keyword evidence="5" id="KW-0418">Kinase</keyword>
<dbReference type="PROSITE" id="PS00107">
    <property type="entry name" value="PROTEIN_KINASE_ATP"/>
    <property type="match status" value="1"/>
</dbReference>
<dbReference type="InterPro" id="IPR011009">
    <property type="entry name" value="Kinase-like_dom_sf"/>
</dbReference>
<evidence type="ECO:0000256" key="10">
    <source>
        <dbReference type="SAM" id="SignalP"/>
    </source>
</evidence>
<evidence type="ECO:0000256" key="8">
    <source>
        <dbReference type="SAM" id="MobiDB-lite"/>
    </source>
</evidence>
<sequence>MAATARLRRARPRGVLGLVSALLVCGAAAYAPEDNYLVSCGSSLDTPVGRRLFLADDGGSGSGAVTLTSPRSAAVKASPDLVSGFRDAALYQNARVFSAPSSYSFAIRRRGRHFLRLHFFPFVYRSYDLAAAARAFKVSTQDAVLLEDGVPAPEPGNASTSSSPQPARVEFLLDVARDTLVVSFVPLVDGGIAFVNAVEVVSAPDGLVADAAESSTGRPEPIPAALPLQTAYRLNVGGPAVAPDDDALWREWTTDLRFLSHSVADAVTREVRYNGTPNRLPGQATATDAPDVVYATARELVINSSSFDGQKQMAWQFDVDASSSYFIRFHFCDIVGKAPHQLHINAYVDDASHATVLTDLDLAAVGDGALAFPYYKDFVLPASEASGKLAVHVGPLANKIVMPAAILNGIEIMKMHLSAGSVVVVEPAAGAAKSRFAVLLGSVCGPLAFVSIAVALAIVLRKKRKKEGEEEEESDKKQPTPTQSQSSTPWMPLLGRLSVRGAIASGSSSFTTAGNTPGTSPRAAAAVMPSYRFPLAVLQDATRNFDDSLIIGEGGFGKVYGAVLQDGTKVAVKRASPESRQGAREFRTEIELLSGLRHRHLVSLVGYCDEREEMILLYEYMEHGSLRSRLYGRGGAAPLSWAQRLEACAGAARGLLYLHTAVDKPVIHRDVKSSNILLDGDLTGKVADFGLSKAGPVLDETHVSTAVKGSFGYVDPEYCRTRQLTAKSDVYSLGVVLLEAVCARPVVDPRLPKPMSNLVEWGLHWQGRGELEKIVDRRIAAAARPAALRKYGETVARCLAERGADRPAMEDVVWNLQFVMRLQEGDGLDFSDVSSLNMVTELTPPPRRQRSAVDSDGLALSDVSSLNMVTELTPPQTGSVEGDGVADDDFTDASMRGTFWQMVNVRSR</sequence>
<dbReference type="Gramene" id="TraesJAG3A03G01360660.1">
    <property type="protein sequence ID" value="TraesJAG3A03G01360660.1.CDS1"/>
    <property type="gene ID" value="TraesJAG3A03G01360660"/>
</dbReference>
<evidence type="ECO:0000256" key="4">
    <source>
        <dbReference type="ARBA" id="ARBA00022741"/>
    </source>
</evidence>
<evidence type="ECO:0000313" key="12">
    <source>
        <dbReference type="EnsemblPlants" id="TraesCS3A02G308100.1.cds1"/>
    </source>
</evidence>
<dbReference type="SMART" id="SM00220">
    <property type="entry name" value="S_TKc"/>
    <property type="match status" value="1"/>
</dbReference>
<dbReference type="FunFam" id="3.30.200.20:FF:000039">
    <property type="entry name" value="receptor-like protein kinase FERONIA"/>
    <property type="match status" value="1"/>
</dbReference>
<dbReference type="Gene3D" id="3.30.200.20">
    <property type="entry name" value="Phosphorylase Kinase, domain 1"/>
    <property type="match status" value="1"/>
</dbReference>
<dbReference type="Gramene" id="TraesNOR3A03G01371540.1">
    <property type="protein sequence ID" value="TraesNOR3A03G01371540.1.CDS1"/>
    <property type="gene ID" value="TraesNOR3A03G01371540"/>
</dbReference>
<dbReference type="Gramene" id="TraesKAR3A01G0071200.1">
    <property type="protein sequence ID" value="cds.TraesKAR3A01G0071200.1"/>
    <property type="gene ID" value="TraesKAR3A01G0071200"/>
</dbReference>
<dbReference type="InterPro" id="IPR000719">
    <property type="entry name" value="Prot_kinase_dom"/>
</dbReference>
<keyword evidence="10" id="KW-0732">Signal</keyword>
<feature type="signal peptide" evidence="10">
    <location>
        <begin position="1"/>
        <end position="29"/>
    </location>
</feature>
<keyword evidence="9" id="KW-0472">Membrane</keyword>
<dbReference type="Gramene" id="TraesARI3A03G01371370.1">
    <property type="protein sequence ID" value="TraesARI3A03G01371370.1.CDS1"/>
    <property type="gene ID" value="TraesARI3A03G01371370"/>
</dbReference>
<dbReference type="PANTHER" id="PTHR47989">
    <property type="entry name" value="OS01G0750732 PROTEIN"/>
    <property type="match status" value="1"/>
</dbReference>
<protein>
    <recommendedName>
        <fullName evidence="11">Protein kinase domain-containing protein</fullName>
    </recommendedName>
</protein>
<dbReference type="Gramene" id="TraesMAC3A03G01349660.1">
    <property type="protein sequence ID" value="TraesMAC3A03G01349660.1.CDS1"/>
    <property type="gene ID" value="TraesMAC3A03G01349660"/>
</dbReference>
<dbReference type="RefSeq" id="XP_044339259.1">
    <property type="nucleotide sequence ID" value="XM_044483324.1"/>
</dbReference>
<dbReference type="GO" id="GO:0004672">
    <property type="term" value="F:protein kinase activity"/>
    <property type="evidence" value="ECO:0000318"/>
    <property type="project" value="GO_Central"/>
</dbReference>
<evidence type="ECO:0000256" key="5">
    <source>
        <dbReference type="ARBA" id="ARBA00022777"/>
    </source>
</evidence>
<name>A0A3B6EKA6_WHEAT</name>
<dbReference type="InterPro" id="IPR008271">
    <property type="entry name" value="Ser/Thr_kinase_AS"/>
</dbReference>
<evidence type="ECO:0000256" key="1">
    <source>
        <dbReference type="ARBA" id="ARBA00004167"/>
    </source>
</evidence>
<reference evidence="12" key="2">
    <citation type="submission" date="2018-10" db="UniProtKB">
        <authorList>
            <consortium name="EnsemblPlants"/>
        </authorList>
    </citation>
    <scope>IDENTIFICATION</scope>
</reference>
<feature type="chain" id="PRO_5043173451" description="Protein kinase domain-containing protein" evidence="10">
    <location>
        <begin position="30"/>
        <end position="908"/>
    </location>
</feature>
<evidence type="ECO:0000256" key="6">
    <source>
        <dbReference type="ARBA" id="ARBA00022840"/>
    </source>
</evidence>
<evidence type="ECO:0000256" key="7">
    <source>
        <dbReference type="PROSITE-ProRule" id="PRU10141"/>
    </source>
</evidence>
<keyword evidence="3" id="KW-0808">Transferase</keyword>
<dbReference type="Gramene" id="TraesROB_scaffold_141625_01G000100.1">
    <property type="protein sequence ID" value="TraesROB_scaffold_141625_01G000100.1"/>
    <property type="gene ID" value="TraesROB_scaffold_141625_01G000100"/>
</dbReference>
<accession>A0A3B6EKA6</accession>
<dbReference type="SUPFAM" id="SSF56112">
    <property type="entry name" value="Protein kinase-like (PK-like)"/>
    <property type="match status" value="1"/>
</dbReference>
<comment type="subcellular location">
    <subcellularLocation>
        <location evidence="1">Membrane</location>
        <topology evidence="1">Single-pass membrane protein</topology>
    </subcellularLocation>
</comment>
<keyword evidence="4 7" id="KW-0547">Nucleotide-binding</keyword>
<dbReference type="GO" id="GO:0005886">
    <property type="term" value="C:plasma membrane"/>
    <property type="evidence" value="ECO:0000318"/>
    <property type="project" value="GO_Central"/>
</dbReference>
<dbReference type="PROSITE" id="PS00108">
    <property type="entry name" value="PROTEIN_KINASE_ST"/>
    <property type="match status" value="1"/>
</dbReference>
<dbReference type="Gramene" id="TraesCAD_scaffold_119914_01G000200.1">
    <property type="protein sequence ID" value="TraesCAD_scaffold_119914_01G000200.1"/>
    <property type="gene ID" value="TraesCAD_scaffold_119914_01G000200"/>
</dbReference>
<dbReference type="Proteomes" id="UP000019116">
    <property type="component" value="Chromosome 3A"/>
</dbReference>
<dbReference type="PANTHER" id="PTHR47989:SF62">
    <property type="entry name" value="OS05G0423500 PROTEIN"/>
    <property type="match status" value="1"/>
</dbReference>
<evidence type="ECO:0000256" key="3">
    <source>
        <dbReference type="ARBA" id="ARBA00022679"/>
    </source>
</evidence>
<evidence type="ECO:0000256" key="2">
    <source>
        <dbReference type="ARBA" id="ARBA00022527"/>
    </source>
</evidence>
<dbReference type="Gramene" id="TraesCS3A02G308100.1">
    <property type="protein sequence ID" value="TraesCS3A02G308100.1.cds1"/>
    <property type="gene ID" value="TraesCS3A02G308100"/>
</dbReference>
<keyword evidence="9" id="KW-1133">Transmembrane helix</keyword>
<reference evidence="12" key="1">
    <citation type="submission" date="2018-08" db="EMBL/GenBank/DDBJ databases">
        <authorList>
            <person name="Rossello M."/>
        </authorList>
    </citation>
    <scope>NUCLEOTIDE SEQUENCE [LARGE SCALE GENOMIC DNA]</scope>
    <source>
        <strain evidence="12">cv. Chinese Spring</strain>
    </source>
</reference>
<dbReference type="InterPro" id="IPR024788">
    <property type="entry name" value="Malectin-like_Carb-bd_dom"/>
</dbReference>
<keyword evidence="13" id="KW-1185">Reference proteome</keyword>
<feature type="binding site" evidence="7">
    <location>
        <position position="573"/>
    </location>
    <ligand>
        <name>ATP</name>
        <dbReference type="ChEBI" id="CHEBI:30616"/>
    </ligand>
</feature>
<dbReference type="InterPro" id="IPR001245">
    <property type="entry name" value="Ser-Thr/Tyr_kinase_cat_dom"/>
</dbReference>
<dbReference type="Gramene" id="TraesLAC3A03G01295300.1">
    <property type="protein sequence ID" value="TraesLAC3A03G01295300.1.CDS1"/>
    <property type="gene ID" value="TraesLAC3A03G01295300"/>
</dbReference>
<dbReference type="EnsemblPlants" id="TraesCS3A02G308100.1">
    <property type="protein sequence ID" value="TraesCS3A02G308100.1.cds1"/>
    <property type="gene ID" value="TraesCS3A02G308100"/>
</dbReference>
<dbReference type="Gramene" id="TraesJUL3A03G01363170.1">
    <property type="protein sequence ID" value="TraesJUL3A03G01363170.1.CDS1"/>
    <property type="gene ID" value="TraesJUL3A03G01363170"/>
</dbReference>
<dbReference type="FunFam" id="2.60.120.430:FF:000001">
    <property type="entry name" value="Receptor-like protein kinase FERONIA"/>
    <property type="match status" value="1"/>
</dbReference>
<feature type="domain" description="Protein kinase" evidence="11">
    <location>
        <begin position="545"/>
        <end position="819"/>
    </location>
</feature>
<organism evidence="12">
    <name type="scientific">Triticum aestivum</name>
    <name type="common">Wheat</name>
    <dbReference type="NCBI Taxonomy" id="4565"/>
    <lineage>
        <taxon>Eukaryota</taxon>
        <taxon>Viridiplantae</taxon>
        <taxon>Streptophyta</taxon>
        <taxon>Embryophyta</taxon>
        <taxon>Tracheophyta</taxon>
        <taxon>Spermatophyta</taxon>
        <taxon>Magnoliopsida</taxon>
        <taxon>Liliopsida</taxon>
        <taxon>Poales</taxon>
        <taxon>Poaceae</taxon>
        <taxon>BOP clade</taxon>
        <taxon>Pooideae</taxon>
        <taxon>Triticodae</taxon>
        <taxon>Triticeae</taxon>
        <taxon>Triticinae</taxon>
        <taxon>Triticum</taxon>
    </lineage>
</organism>
<dbReference type="PROSITE" id="PS50011">
    <property type="entry name" value="PROTEIN_KINASE_DOM"/>
    <property type="match status" value="1"/>
</dbReference>
<feature type="transmembrane region" description="Helical" evidence="9">
    <location>
        <begin position="436"/>
        <end position="460"/>
    </location>
</feature>
<evidence type="ECO:0000256" key="9">
    <source>
        <dbReference type="SAM" id="Phobius"/>
    </source>
</evidence>
<dbReference type="InterPro" id="IPR017441">
    <property type="entry name" value="Protein_kinase_ATP_BS"/>
</dbReference>
<dbReference type="Gramene" id="TraesCS3A03G0292200.1">
    <property type="protein sequence ID" value="TraesCS3A03G0292200.1.CDS1"/>
    <property type="gene ID" value="TraesCS3A03G0292200"/>
</dbReference>
<dbReference type="Gramene" id="TraesWEE_scaffold_039683_01G000200.1">
    <property type="protein sequence ID" value="TraesWEE_scaffold_039683_01G000200.1"/>
    <property type="gene ID" value="TraesWEE_scaffold_039683_01G000200"/>
</dbReference>
<evidence type="ECO:0000313" key="13">
    <source>
        <dbReference type="Proteomes" id="UP000019116"/>
    </source>
</evidence>
<dbReference type="CDD" id="cd14066">
    <property type="entry name" value="STKc_IRAK"/>
    <property type="match status" value="1"/>
</dbReference>
<dbReference type="OrthoDB" id="4062651at2759"/>
<dbReference type="Gramene" id="TraesSTA3A03G01342640.1">
    <property type="protein sequence ID" value="TraesSTA3A03G01342640.1.CDS1"/>
    <property type="gene ID" value="TraesSTA3A03G01342640"/>
</dbReference>
<feature type="region of interest" description="Disordered" evidence="8">
    <location>
        <begin position="465"/>
        <end position="490"/>
    </location>
</feature>
<proteinExistence type="predicted"/>
<dbReference type="AlphaFoldDB" id="A0A3B6EKA6"/>
<dbReference type="Pfam" id="PF12819">
    <property type="entry name" value="Malectin_like"/>
    <property type="match status" value="1"/>
</dbReference>
<dbReference type="STRING" id="4565.A0A3B6EKA6"/>
<dbReference type="Gramene" id="TraesPARA_EIv1.0_0798420.1">
    <property type="protein sequence ID" value="TraesPARA_EIv1.0_0798420.1.CDS1"/>
    <property type="gene ID" value="TraesPARA_EIv1.0_0798420"/>
</dbReference>
<dbReference type="GO" id="GO:0004674">
    <property type="term" value="F:protein serine/threonine kinase activity"/>
    <property type="evidence" value="ECO:0007669"/>
    <property type="project" value="UniProtKB-KW"/>
</dbReference>
<dbReference type="Pfam" id="PF07714">
    <property type="entry name" value="PK_Tyr_Ser-Thr"/>
    <property type="match status" value="1"/>
</dbReference>
<dbReference type="GeneID" id="123060561"/>
<keyword evidence="6 7" id="KW-0067">ATP-binding</keyword>
<dbReference type="Gramene" id="TraesCLE_scaffold_165738_01G000100.1">
    <property type="protein sequence ID" value="TraesCLE_scaffold_165738_01G000100.1"/>
    <property type="gene ID" value="TraesCLE_scaffold_165738_01G000100"/>
</dbReference>
<dbReference type="GO" id="GO:0005524">
    <property type="term" value="F:ATP binding"/>
    <property type="evidence" value="ECO:0007669"/>
    <property type="project" value="UniProtKB-UniRule"/>
</dbReference>
<dbReference type="Gramene" id="TraesSYM3A03G01372860.1">
    <property type="protein sequence ID" value="TraesSYM3A03G01372860.1.CDS1"/>
    <property type="gene ID" value="TraesSYM3A03G01372860"/>
</dbReference>
<evidence type="ECO:0000259" key="11">
    <source>
        <dbReference type="PROSITE" id="PS50011"/>
    </source>
</evidence>
<feature type="compositionally biased region" description="Low complexity" evidence="8">
    <location>
        <begin position="479"/>
        <end position="489"/>
    </location>
</feature>
<dbReference type="Gene3D" id="2.60.120.430">
    <property type="entry name" value="Galactose-binding lectin"/>
    <property type="match status" value="2"/>
</dbReference>
<keyword evidence="2" id="KW-0723">Serine/threonine-protein kinase</keyword>
<keyword evidence="9" id="KW-0812">Transmembrane</keyword>
<dbReference type="Gene3D" id="1.10.510.10">
    <property type="entry name" value="Transferase(Phosphotransferase) domain 1"/>
    <property type="match status" value="1"/>
</dbReference>
<dbReference type="Gramene" id="TraesLDM3A03G01353970.1">
    <property type="protein sequence ID" value="TraesLDM3A03G01353970.1.CDS1"/>
    <property type="gene ID" value="TraesLDM3A03G01353970"/>
</dbReference>
<gene>
    <name evidence="12" type="primary">LOC123060561</name>
</gene>
<dbReference type="SMR" id="A0A3B6EKA6"/>